<evidence type="ECO:0000256" key="1">
    <source>
        <dbReference type="SAM" id="Coils"/>
    </source>
</evidence>
<reference evidence="2 3" key="1">
    <citation type="journal article" date="2024" name="G3 (Bethesda)">
        <title>Genome assembly of Hibiscus sabdariffa L. provides insights into metabolisms of medicinal natural products.</title>
        <authorList>
            <person name="Kim T."/>
        </authorList>
    </citation>
    <scope>NUCLEOTIDE SEQUENCE [LARGE SCALE GENOMIC DNA]</scope>
    <source>
        <strain evidence="2">TK-2024</strain>
        <tissue evidence="2">Old leaves</tissue>
    </source>
</reference>
<dbReference type="PANTHER" id="PTHR48248">
    <property type="entry name" value="UVR DOMAIN-CONTAINING PROTEIN"/>
    <property type="match status" value="1"/>
</dbReference>
<feature type="coiled-coil region" evidence="1">
    <location>
        <begin position="33"/>
        <end position="60"/>
    </location>
</feature>
<evidence type="ECO:0000313" key="2">
    <source>
        <dbReference type="EMBL" id="KAK9015950.1"/>
    </source>
</evidence>
<dbReference type="EMBL" id="JBBPBN010000021">
    <property type="protein sequence ID" value="KAK9015950.1"/>
    <property type="molecule type" value="Genomic_DNA"/>
</dbReference>
<protein>
    <submittedName>
        <fullName evidence="2">Uncharacterized protein</fullName>
    </submittedName>
</protein>
<dbReference type="Proteomes" id="UP001396334">
    <property type="component" value="Unassembled WGS sequence"/>
</dbReference>
<dbReference type="PANTHER" id="PTHR48248:SF4">
    <property type="match status" value="1"/>
</dbReference>
<keyword evidence="1" id="KW-0175">Coiled coil</keyword>
<evidence type="ECO:0000313" key="3">
    <source>
        <dbReference type="Proteomes" id="UP001396334"/>
    </source>
</evidence>
<keyword evidence="3" id="KW-1185">Reference proteome</keyword>
<gene>
    <name evidence="2" type="ORF">V6N11_007037</name>
</gene>
<name>A0ABR2RSX7_9ROSI</name>
<proteinExistence type="predicted"/>
<accession>A0ABR2RSX7</accession>
<organism evidence="2 3">
    <name type="scientific">Hibiscus sabdariffa</name>
    <name type="common">roselle</name>
    <dbReference type="NCBI Taxonomy" id="183260"/>
    <lineage>
        <taxon>Eukaryota</taxon>
        <taxon>Viridiplantae</taxon>
        <taxon>Streptophyta</taxon>
        <taxon>Embryophyta</taxon>
        <taxon>Tracheophyta</taxon>
        <taxon>Spermatophyta</taxon>
        <taxon>Magnoliopsida</taxon>
        <taxon>eudicotyledons</taxon>
        <taxon>Gunneridae</taxon>
        <taxon>Pentapetalae</taxon>
        <taxon>rosids</taxon>
        <taxon>malvids</taxon>
        <taxon>Malvales</taxon>
        <taxon>Malvaceae</taxon>
        <taxon>Malvoideae</taxon>
        <taxon>Hibiscus</taxon>
    </lineage>
</organism>
<sequence length="110" mass="13066">MEKGTEVRVQFKRVKANKMGKMKENGECLREEQREIRGKLGEMERQCERVKEETEMMVKQTARTQIKLALMFNILKAREVETSLKPLSSLSYFEKLLPRKEQMKTQSKRI</sequence>
<comment type="caution">
    <text evidence="2">The sequence shown here is derived from an EMBL/GenBank/DDBJ whole genome shotgun (WGS) entry which is preliminary data.</text>
</comment>